<keyword evidence="3" id="KW-1185">Reference proteome</keyword>
<accession>A0A4C2EA06</accession>
<feature type="region of interest" description="Disordered" evidence="1">
    <location>
        <begin position="184"/>
        <end position="220"/>
    </location>
</feature>
<evidence type="ECO:0000256" key="1">
    <source>
        <dbReference type="SAM" id="MobiDB-lite"/>
    </source>
</evidence>
<reference evidence="2 3" key="1">
    <citation type="submission" date="2019-01" db="EMBL/GenBank/DDBJ databases">
        <title>Draft Genome Sequencing of Zygosaccharomyces mellis Ca-7.</title>
        <authorList>
            <person name="Shiwa Y."/>
            <person name="Kanesaki Y."/>
            <person name="Ishige T."/>
            <person name="Mura K."/>
            <person name="Hori T."/>
            <person name="Tamura T."/>
        </authorList>
    </citation>
    <scope>NUCLEOTIDE SEQUENCE [LARGE SCALE GENOMIC DNA]</scope>
    <source>
        <strain evidence="2 3">Ca-7</strain>
    </source>
</reference>
<feature type="compositionally biased region" description="Basic and acidic residues" evidence="1">
    <location>
        <begin position="192"/>
        <end position="204"/>
    </location>
</feature>
<dbReference type="EMBL" id="BIMX01000011">
    <property type="protein sequence ID" value="GCE99629.1"/>
    <property type="molecule type" value="Genomic_DNA"/>
</dbReference>
<name>A0A4C2EA06_9SACH</name>
<protein>
    <submittedName>
        <fullName evidence="2">Uncharacterized protein</fullName>
    </submittedName>
</protein>
<comment type="caution">
    <text evidence="2">The sequence shown here is derived from an EMBL/GenBank/DDBJ whole genome shotgun (WGS) entry which is preliminary data.</text>
</comment>
<proteinExistence type="predicted"/>
<dbReference type="AlphaFoldDB" id="A0A4C2EA06"/>
<gene>
    <name evidence="2" type="ORF">ZYGM_003683</name>
</gene>
<sequence>MAKKKVISVTQEDWYIEATEYEEQAERWILSDIKKTLRFYLLALECYEKALQAPEASSTGSYNILYNETRLFLQVYTEYLANNGYINVLQYIKLDDLPGISNLNLSLPEIVQRFQAVQQRFQQETTWDFHFNMLTCYLSLLESVDTYNLGGEDIVQLTTNYLELTQSLVQTVMQKLQFISAQPNSDQLPESVPREEVPPNKRDGSGVMAHGNDNDDAGGSQRVEVADQVNYETIAEILTNGFKCVQTLVEICVDSRHGEGRLNPVQINFLEDISSKFWHQLTDIRQSVDSMGLDLSQADISGMVINALRLINAGVPALEQYIFSVSPRTSEMLLAQVDLLQFVIGCLESTADVTLQWSLCTLLNKVLEEARRQFTHLRSKVSLDPTADELSRVTFHLCDIYIDSSDNELTRYWIRRNSNDNGSNNNSDTDDKICQVLLKNAKTLLVNAMRIAEKPCGLQETVVDKLKRNYVFTQAKCRFQALENGSIVINQIEDQDQDLLNHPFYRNLAFSPVN</sequence>
<evidence type="ECO:0000313" key="2">
    <source>
        <dbReference type="EMBL" id="GCE99629.1"/>
    </source>
</evidence>
<organism evidence="2 3">
    <name type="scientific">Zygosaccharomyces mellis</name>
    <dbReference type="NCBI Taxonomy" id="42258"/>
    <lineage>
        <taxon>Eukaryota</taxon>
        <taxon>Fungi</taxon>
        <taxon>Dikarya</taxon>
        <taxon>Ascomycota</taxon>
        <taxon>Saccharomycotina</taxon>
        <taxon>Saccharomycetes</taxon>
        <taxon>Saccharomycetales</taxon>
        <taxon>Saccharomycetaceae</taxon>
        <taxon>Zygosaccharomyces</taxon>
    </lineage>
</organism>
<dbReference type="Proteomes" id="UP000301737">
    <property type="component" value="Unassembled WGS sequence"/>
</dbReference>
<dbReference type="OrthoDB" id="5328412at2759"/>
<evidence type="ECO:0000313" key="3">
    <source>
        <dbReference type="Proteomes" id="UP000301737"/>
    </source>
</evidence>